<dbReference type="PROSITE" id="PS00571">
    <property type="entry name" value="AMIDASES"/>
    <property type="match status" value="1"/>
</dbReference>
<feature type="domain" description="Amidase" evidence="1">
    <location>
        <begin position="19"/>
        <end position="388"/>
    </location>
</feature>
<reference evidence="3" key="1">
    <citation type="submission" date="2016-11" db="EMBL/GenBank/DDBJ databases">
        <authorList>
            <person name="Varghese N."/>
            <person name="Submissions S."/>
        </authorList>
    </citation>
    <scope>NUCLEOTIDE SEQUENCE [LARGE SCALE GENOMIC DNA]</scope>
    <source>
        <strain evidence="3">DSM 21264</strain>
    </source>
</reference>
<dbReference type="RefSeq" id="WP_072954870.1">
    <property type="nucleotide sequence ID" value="NZ_FQUH01000001.1"/>
</dbReference>
<dbReference type="PANTHER" id="PTHR46310:SF7">
    <property type="entry name" value="AMIDASE 1"/>
    <property type="match status" value="1"/>
</dbReference>
<dbReference type="SUPFAM" id="SSF75304">
    <property type="entry name" value="Amidase signature (AS) enzymes"/>
    <property type="match status" value="1"/>
</dbReference>
<dbReference type="InterPro" id="IPR020556">
    <property type="entry name" value="Amidase_CS"/>
</dbReference>
<dbReference type="PANTHER" id="PTHR46310">
    <property type="entry name" value="AMIDASE 1"/>
    <property type="match status" value="1"/>
</dbReference>
<dbReference type="EMBL" id="FQUH01000001">
    <property type="protein sequence ID" value="SHE48125.1"/>
    <property type="molecule type" value="Genomic_DNA"/>
</dbReference>
<name>A0A1M4TUP3_VIBGA</name>
<evidence type="ECO:0000259" key="1">
    <source>
        <dbReference type="Pfam" id="PF01425"/>
    </source>
</evidence>
<dbReference type="NCBIfam" id="NF006169">
    <property type="entry name" value="PRK08310.1"/>
    <property type="match status" value="1"/>
</dbReference>
<protein>
    <submittedName>
        <fullName evidence="2">Aspartyl-tRNA(Asn)/glutamyl-tRNA(Gln) amidotransferase subunit A</fullName>
    </submittedName>
</protein>
<gene>
    <name evidence="2" type="ORF">SAMN02745781_00396</name>
</gene>
<accession>A0A1M4TUP3</accession>
<keyword evidence="3" id="KW-1185">Reference proteome</keyword>
<dbReference type="Proteomes" id="UP000184159">
    <property type="component" value="Unassembled WGS sequence"/>
</dbReference>
<dbReference type="InterPro" id="IPR023631">
    <property type="entry name" value="Amidase_dom"/>
</dbReference>
<dbReference type="Gene3D" id="3.90.1300.10">
    <property type="entry name" value="Amidase signature (AS) domain"/>
    <property type="match status" value="1"/>
</dbReference>
<dbReference type="AlphaFoldDB" id="A0A1M4TUP3"/>
<keyword evidence="2" id="KW-0808">Transferase</keyword>
<dbReference type="InterPro" id="IPR036928">
    <property type="entry name" value="AS_sf"/>
</dbReference>
<dbReference type="Pfam" id="PF01425">
    <property type="entry name" value="Amidase"/>
    <property type="match status" value="1"/>
</dbReference>
<sequence length="401" mass="43930">MGQHQVRDQRIYCQQGPDYLAATDDGALSGLSFVFKDLFDVAGYNTGAGNPAWLESHASANATSPIIENLLSAGATCRGRVQTDELAYSLNGQNIHYGTPENPAAPDCIPGGSSSGSAVAVAQGDVDFSIGTDTGGSVRIPASYCGLFGLRPTLGKFDLANCFELAKSFDTAGIFARDLSVLTSVYHELSAEIIPDNVDSIPTLYLDRFMAQQLSEDRYQRVHDRCRWAGIALEEKDFMTQSEWTLDALSLLFRSIQGYEIIQKHGRWLTEHERSLDPAILERVKWARTIEDTTYEQGKLRQKAFRMWLYAQLDEHGGVWLLPTTPAGPPSLDITPQAMADYRTELMGLTAIAGLAGFPQLHLPFQGMHDGPCGMSLLGLPNEEPRLLAIAARLMAGENRQ</sequence>
<proteinExistence type="predicted"/>
<evidence type="ECO:0000313" key="3">
    <source>
        <dbReference type="Proteomes" id="UP000184159"/>
    </source>
</evidence>
<organism evidence="2 3">
    <name type="scientific">Vibrio gazogenes DSM 21264 = NBRC 103151</name>
    <dbReference type="NCBI Taxonomy" id="1123492"/>
    <lineage>
        <taxon>Bacteria</taxon>
        <taxon>Pseudomonadati</taxon>
        <taxon>Pseudomonadota</taxon>
        <taxon>Gammaproteobacteria</taxon>
        <taxon>Vibrionales</taxon>
        <taxon>Vibrionaceae</taxon>
        <taxon>Vibrio</taxon>
    </lineage>
</organism>
<evidence type="ECO:0000313" key="2">
    <source>
        <dbReference type="EMBL" id="SHE48125.1"/>
    </source>
</evidence>
<dbReference type="GO" id="GO:0016740">
    <property type="term" value="F:transferase activity"/>
    <property type="evidence" value="ECO:0007669"/>
    <property type="project" value="UniProtKB-KW"/>
</dbReference>